<gene>
    <name evidence="2" type="ORF">TNIN_230571</name>
</gene>
<feature type="region of interest" description="Disordered" evidence="1">
    <location>
        <begin position="45"/>
        <end position="105"/>
    </location>
</feature>
<reference evidence="2" key="1">
    <citation type="submission" date="2020-08" db="EMBL/GenBank/DDBJ databases">
        <title>Multicomponent nature underlies the extraordinary mechanical properties of spider dragline silk.</title>
        <authorList>
            <person name="Kono N."/>
            <person name="Nakamura H."/>
            <person name="Mori M."/>
            <person name="Yoshida Y."/>
            <person name="Ohtoshi R."/>
            <person name="Malay A.D."/>
            <person name="Moran D.A.P."/>
            <person name="Tomita M."/>
            <person name="Numata K."/>
            <person name="Arakawa K."/>
        </authorList>
    </citation>
    <scope>NUCLEOTIDE SEQUENCE</scope>
</reference>
<keyword evidence="3" id="KW-1185">Reference proteome</keyword>
<dbReference type="Proteomes" id="UP000886998">
    <property type="component" value="Unassembled WGS sequence"/>
</dbReference>
<sequence>MIVNTPSGGGTKQTESIVPISLTPSLLIWIPSTCSIFFRQITPKNKDPVLSSPIAEAKSFRNPQNKPTPVEEQSAPNWHETGDDILKPCSSPPRSRRKAPVPDEVEKHFHTLIPNDDGKKKLLRTCAAT</sequence>
<comment type="caution">
    <text evidence="2">The sequence shown here is derived from an EMBL/GenBank/DDBJ whole genome shotgun (WGS) entry which is preliminary data.</text>
</comment>
<proteinExistence type="predicted"/>
<dbReference type="EMBL" id="BMAV01013756">
    <property type="protein sequence ID" value="GFY61654.1"/>
    <property type="molecule type" value="Genomic_DNA"/>
</dbReference>
<accession>A0A8X7C8E8</accession>
<organism evidence="2 3">
    <name type="scientific">Trichonephila inaurata madagascariensis</name>
    <dbReference type="NCBI Taxonomy" id="2747483"/>
    <lineage>
        <taxon>Eukaryota</taxon>
        <taxon>Metazoa</taxon>
        <taxon>Ecdysozoa</taxon>
        <taxon>Arthropoda</taxon>
        <taxon>Chelicerata</taxon>
        <taxon>Arachnida</taxon>
        <taxon>Araneae</taxon>
        <taxon>Araneomorphae</taxon>
        <taxon>Entelegynae</taxon>
        <taxon>Araneoidea</taxon>
        <taxon>Nephilidae</taxon>
        <taxon>Trichonephila</taxon>
        <taxon>Trichonephila inaurata</taxon>
    </lineage>
</organism>
<name>A0A8X7C8E8_9ARAC</name>
<dbReference type="OrthoDB" id="10396351at2759"/>
<evidence type="ECO:0000256" key="1">
    <source>
        <dbReference type="SAM" id="MobiDB-lite"/>
    </source>
</evidence>
<dbReference type="AlphaFoldDB" id="A0A8X7C8E8"/>
<evidence type="ECO:0000313" key="3">
    <source>
        <dbReference type="Proteomes" id="UP000886998"/>
    </source>
</evidence>
<protein>
    <submittedName>
        <fullName evidence="2">Uncharacterized protein</fullName>
    </submittedName>
</protein>
<evidence type="ECO:0000313" key="2">
    <source>
        <dbReference type="EMBL" id="GFY61654.1"/>
    </source>
</evidence>